<dbReference type="OrthoDB" id="704179at2"/>
<evidence type="ECO:0000313" key="2">
    <source>
        <dbReference type="Proteomes" id="UP000199532"/>
    </source>
</evidence>
<organism evidence="1 2">
    <name type="scientific">Dyadobacter koreensis</name>
    <dbReference type="NCBI Taxonomy" id="408657"/>
    <lineage>
        <taxon>Bacteria</taxon>
        <taxon>Pseudomonadati</taxon>
        <taxon>Bacteroidota</taxon>
        <taxon>Cytophagia</taxon>
        <taxon>Cytophagales</taxon>
        <taxon>Spirosomataceae</taxon>
        <taxon>Dyadobacter</taxon>
    </lineage>
</organism>
<gene>
    <name evidence="1" type="ORF">SAMN04487995_3498</name>
</gene>
<protein>
    <submittedName>
        <fullName evidence="1">Uncharacterized protein</fullName>
    </submittedName>
</protein>
<sequence length="249" mass="27122">MKKNYISLILLWAFLGISFIGCTDHDIEPQAWLNDLETLLGQGTKTTIEGWINAGLDEEKTKEAFGKSGNKAGLFSSLKTAISIYDQRVYIEDWDRIPGIERGNYVANGLKSGASNPVWNNSELDLSAADAANFVDAKADDLPAGTKIYRVTGENPAGGYWTIQVSGSVGDVIGGTAVRPAWNNFSKMYVYEVPAGQTLKVWRGTTAAQQIADGVINPFLAGKAEQLFIPFVVRDAAFKSLVQEIPLPW</sequence>
<dbReference type="Proteomes" id="UP000199532">
    <property type="component" value="Unassembled WGS sequence"/>
</dbReference>
<evidence type="ECO:0000313" key="1">
    <source>
        <dbReference type="EMBL" id="SEJ15385.1"/>
    </source>
</evidence>
<proteinExistence type="predicted"/>
<dbReference type="AlphaFoldDB" id="A0A1H6WSK4"/>
<dbReference type="PROSITE" id="PS51257">
    <property type="entry name" value="PROKAR_LIPOPROTEIN"/>
    <property type="match status" value="1"/>
</dbReference>
<reference evidence="1 2" key="1">
    <citation type="submission" date="2016-10" db="EMBL/GenBank/DDBJ databases">
        <authorList>
            <person name="de Groot N.N."/>
        </authorList>
    </citation>
    <scope>NUCLEOTIDE SEQUENCE [LARGE SCALE GENOMIC DNA]</scope>
    <source>
        <strain evidence="1 2">DSM 19938</strain>
    </source>
</reference>
<dbReference type="EMBL" id="FNXY01000005">
    <property type="protein sequence ID" value="SEJ15385.1"/>
    <property type="molecule type" value="Genomic_DNA"/>
</dbReference>
<accession>A0A1H6WSK4</accession>
<dbReference type="RefSeq" id="WP_090337296.1">
    <property type="nucleotide sequence ID" value="NZ_FNXY01000005.1"/>
</dbReference>
<keyword evidence="2" id="KW-1185">Reference proteome</keyword>
<name>A0A1H6WSK4_9BACT</name>